<protein>
    <submittedName>
        <fullName evidence="6">ArsR family metal-binding transcriptional regulator</fullName>
    </submittedName>
</protein>
<keyword evidence="2" id="KW-0479">Metal-binding</keyword>
<dbReference type="EMBL" id="RJVA01000009">
    <property type="protein sequence ID" value="ROR03016.1"/>
    <property type="molecule type" value="Genomic_DNA"/>
</dbReference>
<evidence type="ECO:0000256" key="4">
    <source>
        <dbReference type="ARBA" id="ARBA00023014"/>
    </source>
</evidence>
<organism evidence="6 7">
    <name type="scientific">Desulfosoma caldarium</name>
    <dbReference type="NCBI Taxonomy" id="610254"/>
    <lineage>
        <taxon>Bacteria</taxon>
        <taxon>Pseudomonadati</taxon>
        <taxon>Thermodesulfobacteriota</taxon>
        <taxon>Syntrophobacteria</taxon>
        <taxon>Syntrophobacterales</taxon>
        <taxon>Syntrophobacteraceae</taxon>
        <taxon>Desulfosoma</taxon>
    </lineage>
</organism>
<evidence type="ECO:0000256" key="2">
    <source>
        <dbReference type="ARBA" id="ARBA00022723"/>
    </source>
</evidence>
<comment type="caution">
    <text evidence="6">The sequence shown here is derived from an EMBL/GenBank/DDBJ whole genome shotgun (WGS) entry which is preliminary data.</text>
</comment>
<dbReference type="RefSeq" id="WP_123288817.1">
    <property type="nucleotide sequence ID" value="NZ_RJVA01000009.1"/>
</dbReference>
<dbReference type="Gene3D" id="1.10.15.40">
    <property type="entry name" value="Electron transport complex subunit B, putative Fe-S cluster"/>
    <property type="match status" value="1"/>
</dbReference>
<keyword evidence="1" id="KW-0004">4Fe-4S</keyword>
<dbReference type="PROSITE" id="PS51656">
    <property type="entry name" value="4FE4S"/>
    <property type="match status" value="1"/>
</dbReference>
<dbReference type="Proteomes" id="UP000276223">
    <property type="component" value="Unassembled WGS sequence"/>
</dbReference>
<reference evidence="6 7" key="1">
    <citation type="submission" date="2018-11" db="EMBL/GenBank/DDBJ databases">
        <title>Genomic Encyclopedia of Type Strains, Phase IV (KMG-IV): sequencing the most valuable type-strain genomes for metagenomic binning, comparative biology and taxonomic classification.</title>
        <authorList>
            <person name="Goeker M."/>
        </authorList>
    </citation>
    <scope>NUCLEOTIDE SEQUENCE [LARGE SCALE GENOMIC DNA]</scope>
    <source>
        <strain evidence="6 7">DSM 22027</strain>
    </source>
</reference>
<evidence type="ECO:0000313" key="6">
    <source>
        <dbReference type="EMBL" id="ROR03016.1"/>
    </source>
</evidence>
<feature type="domain" description="4Fe-4S" evidence="5">
    <location>
        <begin position="119"/>
        <end position="166"/>
    </location>
</feature>
<sequence>MTETAHHHERRKRPYRYRLVNIECMPQSDHFNVIMDLEESIEDLLPYCAAVLPGATYVHGSGVVNVMDQGHIVGIYAKTITITDVSGPEEAVKWCDLYYEKIEHIRRNRENIAPALRTRPAKTVLDIYRTLPKTNCGRCGVPTCLAFAAMVFRGESSLDACVEVSR</sequence>
<dbReference type="GO" id="GO:0051539">
    <property type="term" value="F:4 iron, 4 sulfur cluster binding"/>
    <property type="evidence" value="ECO:0007669"/>
    <property type="project" value="UniProtKB-KW"/>
</dbReference>
<keyword evidence="7" id="KW-1185">Reference proteome</keyword>
<evidence type="ECO:0000256" key="3">
    <source>
        <dbReference type="ARBA" id="ARBA00023004"/>
    </source>
</evidence>
<dbReference type="AlphaFoldDB" id="A0A3N1VJN1"/>
<evidence type="ECO:0000313" key="7">
    <source>
        <dbReference type="Proteomes" id="UP000276223"/>
    </source>
</evidence>
<dbReference type="InterPro" id="IPR007202">
    <property type="entry name" value="4Fe-4S_dom"/>
</dbReference>
<keyword evidence="4" id="KW-0411">Iron-sulfur</keyword>
<evidence type="ECO:0000256" key="1">
    <source>
        <dbReference type="ARBA" id="ARBA00022485"/>
    </source>
</evidence>
<proteinExistence type="predicted"/>
<gene>
    <name evidence="6" type="ORF">EDC27_0271</name>
</gene>
<evidence type="ECO:0000259" key="5">
    <source>
        <dbReference type="PROSITE" id="PS51656"/>
    </source>
</evidence>
<dbReference type="Pfam" id="PF04060">
    <property type="entry name" value="FeS"/>
    <property type="match status" value="1"/>
</dbReference>
<accession>A0A3N1VJN1</accession>
<dbReference type="OrthoDB" id="9789936at2"/>
<keyword evidence="3" id="KW-0408">Iron</keyword>
<dbReference type="GO" id="GO:0046872">
    <property type="term" value="F:metal ion binding"/>
    <property type="evidence" value="ECO:0007669"/>
    <property type="project" value="UniProtKB-KW"/>
</dbReference>
<name>A0A3N1VJN1_9BACT</name>